<keyword evidence="3 8" id="KW-1003">Cell membrane</keyword>
<dbReference type="Proteomes" id="UP001165413">
    <property type="component" value="Unassembled WGS sequence"/>
</dbReference>
<dbReference type="GO" id="GO:0005886">
    <property type="term" value="C:plasma membrane"/>
    <property type="evidence" value="ECO:0007669"/>
    <property type="project" value="UniProtKB-SubCell"/>
</dbReference>
<dbReference type="EMBL" id="JANATA010000010">
    <property type="protein sequence ID" value="MCP3428672.1"/>
    <property type="molecule type" value="Genomic_DNA"/>
</dbReference>
<keyword evidence="6 9" id="KW-1133">Transmembrane helix</keyword>
<feature type="transmembrane region" description="Helical" evidence="9">
    <location>
        <begin position="7"/>
        <end position="29"/>
    </location>
</feature>
<evidence type="ECO:0000313" key="10">
    <source>
        <dbReference type="EMBL" id="MCP3428672.1"/>
    </source>
</evidence>
<evidence type="ECO:0000256" key="5">
    <source>
        <dbReference type="ARBA" id="ARBA00022960"/>
    </source>
</evidence>
<organism evidence="10 11">
    <name type="scientific">Opacimonas viscosa</name>
    <dbReference type="NCBI Taxonomy" id="2961944"/>
    <lineage>
        <taxon>Bacteria</taxon>
        <taxon>Pseudomonadati</taxon>
        <taxon>Pseudomonadota</taxon>
        <taxon>Gammaproteobacteria</taxon>
        <taxon>Alteromonadales</taxon>
        <taxon>Alteromonadaceae</taxon>
        <taxon>Opacimonas</taxon>
    </lineage>
</organism>
<evidence type="ECO:0000256" key="9">
    <source>
        <dbReference type="SAM" id="Phobius"/>
    </source>
</evidence>
<evidence type="ECO:0000256" key="2">
    <source>
        <dbReference type="ARBA" id="ARBA00007776"/>
    </source>
</evidence>
<comment type="similarity">
    <text evidence="2 8">Belongs to the MreD family.</text>
</comment>
<evidence type="ECO:0000256" key="4">
    <source>
        <dbReference type="ARBA" id="ARBA00022692"/>
    </source>
</evidence>
<reference evidence="10" key="1">
    <citation type="submission" date="2022-07" db="EMBL/GenBank/DDBJ databases">
        <title>Characterization of the Novel Bacterium Alteromonas immobilis LMIT006 and Alteromonas gregis LMIT007.</title>
        <authorList>
            <person name="Lin X."/>
        </authorList>
    </citation>
    <scope>NUCLEOTIDE SEQUENCE</scope>
    <source>
        <strain evidence="10">LMIT007</strain>
    </source>
</reference>
<evidence type="ECO:0000256" key="3">
    <source>
        <dbReference type="ARBA" id="ARBA00022475"/>
    </source>
</evidence>
<proteinExistence type="inferred from homology"/>
<evidence type="ECO:0000256" key="7">
    <source>
        <dbReference type="ARBA" id="ARBA00023136"/>
    </source>
</evidence>
<dbReference type="InterPro" id="IPR007227">
    <property type="entry name" value="Cell_shape_determining_MreD"/>
</dbReference>
<dbReference type="RefSeq" id="WP_254100174.1">
    <property type="nucleotide sequence ID" value="NZ_JANATA010000010.1"/>
</dbReference>
<protein>
    <recommendedName>
        <fullName evidence="8">Rod shape-determining protein MreD</fullName>
    </recommendedName>
</protein>
<evidence type="ECO:0000256" key="8">
    <source>
        <dbReference type="PIRNR" id="PIRNR018472"/>
    </source>
</evidence>
<gene>
    <name evidence="10" type="primary">mreD</name>
    <name evidence="10" type="ORF">NLF92_06910</name>
</gene>
<dbReference type="NCBIfam" id="TIGR03426">
    <property type="entry name" value="shape_MreD"/>
    <property type="match status" value="1"/>
</dbReference>
<dbReference type="PANTHER" id="PTHR37484">
    <property type="entry name" value="ROD SHAPE-DETERMINING PROTEIN MRED"/>
    <property type="match status" value="1"/>
</dbReference>
<dbReference type="InterPro" id="IPR026034">
    <property type="entry name" value="MreD_proteobac"/>
</dbReference>
<comment type="caution">
    <text evidence="10">The sequence shown here is derived from an EMBL/GenBank/DDBJ whole genome shotgun (WGS) entry which is preliminary data.</text>
</comment>
<dbReference type="GO" id="GO:0008360">
    <property type="term" value="P:regulation of cell shape"/>
    <property type="evidence" value="ECO:0007669"/>
    <property type="project" value="UniProtKB-UniRule"/>
</dbReference>
<feature type="transmembrane region" description="Helical" evidence="9">
    <location>
        <begin position="129"/>
        <end position="148"/>
    </location>
</feature>
<dbReference type="PANTHER" id="PTHR37484:SF1">
    <property type="entry name" value="ROD SHAPE-DETERMINING PROTEIN MRED"/>
    <property type="match status" value="1"/>
</dbReference>
<keyword evidence="11" id="KW-1185">Reference proteome</keyword>
<dbReference type="AlphaFoldDB" id="A0AA41X2G9"/>
<dbReference type="Pfam" id="PF04093">
    <property type="entry name" value="MreD"/>
    <property type="match status" value="1"/>
</dbReference>
<feature type="transmembrane region" description="Helical" evidence="9">
    <location>
        <begin position="94"/>
        <end position="117"/>
    </location>
</feature>
<keyword evidence="7 8" id="KW-0472">Membrane</keyword>
<evidence type="ECO:0000256" key="6">
    <source>
        <dbReference type="ARBA" id="ARBA00022989"/>
    </source>
</evidence>
<feature type="transmembrane region" description="Helical" evidence="9">
    <location>
        <begin position="49"/>
        <end position="82"/>
    </location>
</feature>
<sequence length="156" mass="18539">MNRRWPIYLSIFVALVLETTPMPIGMNIYRPDWLLMVLIFWNTVLPERVNIGIGFLAGILLDVLLGYSLGLHSLAFALVLYVSSANHQRMKNYSIWQQTGVIGLMTAFYSLLVFWLQHWLTDAYFHFNYFWPIITTMLFWPWVFWLLYRAKQKLIL</sequence>
<accession>A0AA41X2G9</accession>
<dbReference type="PIRSF" id="PIRSF018472">
    <property type="entry name" value="MreD_proteobac"/>
    <property type="match status" value="1"/>
</dbReference>
<keyword evidence="5 8" id="KW-0133">Cell shape</keyword>
<name>A0AA41X2G9_9ALTE</name>
<evidence type="ECO:0000313" key="11">
    <source>
        <dbReference type="Proteomes" id="UP001165413"/>
    </source>
</evidence>
<comment type="subcellular location">
    <subcellularLocation>
        <location evidence="8">Cell inner membrane</location>
    </subcellularLocation>
    <subcellularLocation>
        <location evidence="1">Cell membrane</location>
        <topology evidence="1">Multi-pass membrane protein</topology>
    </subcellularLocation>
</comment>
<evidence type="ECO:0000256" key="1">
    <source>
        <dbReference type="ARBA" id="ARBA00004651"/>
    </source>
</evidence>
<comment type="function">
    <text evidence="8">Involved in formation of the rod shape of the cell. May also contribute to regulation of formation of penicillin-binding proteins.</text>
</comment>
<keyword evidence="8" id="KW-0997">Cell inner membrane</keyword>
<keyword evidence="4 9" id="KW-0812">Transmembrane</keyword>